<dbReference type="RefSeq" id="WP_189671574.1">
    <property type="nucleotide sequence ID" value="NZ_BNAS01000009.1"/>
</dbReference>
<dbReference type="SUPFAM" id="SSF49695">
    <property type="entry name" value="gamma-Crystallin-like"/>
    <property type="match status" value="1"/>
</dbReference>
<evidence type="ECO:0000259" key="8">
    <source>
        <dbReference type="Pfam" id="PF14200"/>
    </source>
</evidence>
<dbReference type="InterPro" id="IPR019546">
    <property type="entry name" value="TAT_signal_bac_arc"/>
</dbReference>
<keyword evidence="10" id="KW-1185">Reference proteome</keyword>
<dbReference type="InterPro" id="IPR017853">
    <property type="entry name" value="GH"/>
</dbReference>
<reference evidence="9" key="2">
    <citation type="submission" date="2020-09" db="EMBL/GenBank/DDBJ databases">
        <authorList>
            <person name="Sun Q."/>
            <person name="Zhou Y."/>
        </authorList>
    </citation>
    <scope>NUCLEOTIDE SEQUENCE</scope>
    <source>
        <strain evidence="9">CGMCC 4.7398</strain>
    </source>
</reference>
<comment type="similarity">
    <text evidence="2">Belongs to the glycosyl hydrolase 29 family.</text>
</comment>
<dbReference type="SUPFAM" id="SSF50370">
    <property type="entry name" value="Ricin B-like lectins"/>
    <property type="match status" value="1"/>
</dbReference>
<dbReference type="InterPro" id="IPR035992">
    <property type="entry name" value="Ricin_B-like_lectins"/>
</dbReference>
<dbReference type="GO" id="GO:0004560">
    <property type="term" value="F:alpha-L-fucosidase activity"/>
    <property type="evidence" value="ECO:0007669"/>
    <property type="project" value="InterPro"/>
</dbReference>
<evidence type="ECO:0000256" key="3">
    <source>
        <dbReference type="ARBA" id="ARBA00012662"/>
    </source>
</evidence>
<dbReference type="Gene3D" id="3.20.20.80">
    <property type="entry name" value="Glycosidases"/>
    <property type="match status" value="1"/>
</dbReference>
<evidence type="ECO:0000313" key="9">
    <source>
        <dbReference type="EMBL" id="GHH79508.1"/>
    </source>
</evidence>
<sequence>MSSAPLTRRSLMKAAALAGGAVTFGLPQVMWSATAEAYTVPSKMDWWYQARFGMFIHFGSYSHLGQGEWAFDSGWSKADYQTQVSKPFNPTAFNAATIAELAKNAGMKYLVITARHHEGFAMWDSNVASFTDTTGTQQYNLRDYSGYQGDPLGSLKTECESRGIKFCLYYSILDWNHPSQTDRHESGLTTMASQAARTAYIADMKAQLQELLDRYDPALLWFDGDWFAEPSSPTLEDWWLKSDGADLYNWLIARKPGLIVNERVKRDLELGDYTVAEFGVPAAPMNRQWERCSTMNGAWGYNAGSENSYRSVKDVVQELVTVVSRDGNLLLNIGPKGDGSVTNGSVTILNGLASWMSTYSDSVHGTSGSPFATEPGWGRITKREGKLFAHVFTWPTNGVLQIPAIDNAISRVYLMNNPSASLSYTASGKYINVTVPATAPASSVPVVCVEVNGMPAPKTSVTVFQDVAYSGSSAQLPLGSYTSSQLSAAGVAPAGISSMLVPGGYQLTGYSGDNFTGTAWTFTADNSDLRPTGNNDAIRSLKVTFNPAAYFRLINVTDRLALDSGGNVASGSNLKQWTPVTSTNLQWQAIDLGNDYYRLVNRTNGMVADGWGSTTTGDPVRQAAWNGGTNQQWRITNRGGGRYSIGNRTTGLVLDGGGPVPSGSVTKQWTWLHNDNLLWTFDAVG</sequence>
<protein>
    <recommendedName>
        <fullName evidence="3">alpha-L-fucosidase</fullName>
        <ecNumber evidence="3">3.2.1.51</ecNumber>
    </recommendedName>
</protein>
<dbReference type="GO" id="GO:0005764">
    <property type="term" value="C:lysosome"/>
    <property type="evidence" value="ECO:0007669"/>
    <property type="project" value="TreeGrafter"/>
</dbReference>
<dbReference type="PANTHER" id="PTHR10030:SF37">
    <property type="entry name" value="ALPHA-L-FUCOSIDASE-RELATED"/>
    <property type="match status" value="1"/>
</dbReference>
<dbReference type="NCBIfam" id="TIGR01409">
    <property type="entry name" value="TAT_signal_seq"/>
    <property type="match status" value="1"/>
</dbReference>
<dbReference type="Proteomes" id="UP000627369">
    <property type="component" value="Unassembled WGS sequence"/>
</dbReference>
<dbReference type="GO" id="GO:0006004">
    <property type="term" value="P:fucose metabolic process"/>
    <property type="evidence" value="ECO:0007669"/>
    <property type="project" value="InterPro"/>
</dbReference>
<dbReference type="InterPro" id="IPR057739">
    <property type="entry name" value="Glyco_hydro_29_N"/>
</dbReference>
<feature type="domain" description="Ricin B lectin" evidence="8">
    <location>
        <begin position="629"/>
        <end position="684"/>
    </location>
</feature>
<name>A0A919G7I0_9MICO</name>
<keyword evidence="6" id="KW-0326">Glycosidase</keyword>
<dbReference type="AlphaFoldDB" id="A0A919G7I0"/>
<evidence type="ECO:0000256" key="6">
    <source>
        <dbReference type="ARBA" id="ARBA00023295"/>
    </source>
</evidence>
<evidence type="ECO:0000256" key="1">
    <source>
        <dbReference type="ARBA" id="ARBA00004071"/>
    </source>
</evidence>
<dbReference type="InterPro" id="IPR013780">
    <property type="entry name" value="Glyco_hydro_b"/>
</dbReference>
<dbReference type="Pfam" id="PF14200">
    <property type="entry name" value="RicinB_lectin_2"/>
    <property type="match status" value="2"/>
</dbReference>
<evidence type="ECO:0000259" key="7">
    <source>
        <dbReference type="Pfam" id="PF01120"/>
    </source>
</evidence>
<proteinExistence type="inferred from homology"/>
<gene>
    <name evidence="9" type="ORF">GCM10017772_45430</name>
</gene>
<evidence type="ECO:0000256" key="4">
    <source>
        <dbReference type="ARBA" id="ARBA00022729"/>
    </source>
</evidence>
<evidence type="ECO:0000256" key="5">
    <source>
        <dbReference type="ARBA" id="ARBA00022801"/>
    </source>
</evidence>
<dbReference type="InterPro" id="IPR011024">
    <property type="entry name" value="G_crystallin-like"/>
</dbReference>
<dbReference type="InterPro" id="IPR000772">
    <property type="entry name" value="Ricin_B_lectin"/>
</dbReference>
<dbReference type="EMBL" id="BNAS01000009">
    <property type="protein sequence ID" value="GHH79508.1"/>
    <property type="molecule type" value="Genomic_DNA"/>
</dbReference>
<evidence type="ECO:0000313" key="10">
    <source>
        <dbReference type="Proteomes" id="UP000627369"/>
    </source>
</evidence>
<feature type="domain" description="Glycoside hydrolase family 29 N-terminal" evidence="7">
    <location>
        <begin position="42"/>
        <end position="360"/>
    </location>
</feature>
<dbReference type="SMART" id="SM00812">
    <property type="entry name" value="Alpha_L_fucos"/>
    <property type="match status" value="1"/>
</dbReference>
<dbReference type="PROSITE" id="PS51318">
    <property type="entry name" value="TAT"/>
    <property type="match status" value="1"/>
</dbReference>
<dbReference type="SUPFAM" id="SSF51445">
    <property type="entry name" value="(Trans)glycosidases"/>
    <property type="match status" value="1"/>
</dbReference>
<dbReference type="GO" id="GO:0016139">
    <property type="term" value="P:glycoside catabolic process"/>
    <property type="evidence" value="ECO:0007669"/>
    <property type="project" value="TreeGrafter"/>
</dbReference>
<evidence type="ECO:0000256" key="2">
    <source>
        <dbReference type="ARBA" id="ARBA00007951"/>
    </source>
</evidence>
<comment type="caution">
    <text evidence="9">The sequence shown here is derived from an EMBL/GenBank/DDBJ whole genome shotgun (WGS) entry which is preliminary data.</text>
</comment>
<organism evidence="9 10">
    <name type="scientific">Promicromonospora soli</name>
    <dbReference type="NCBI Taxonomy" id="2035533"/>
    <lineage>
        <taxon>Bacteria</taxon>
        <taxon>Bacillati</taxon>
        <taxon>Actinomycetota</taxon>
        <taxon>Actinomycetes</taxon>
        <taxon>Micrococcales</taxon>
        <taxon>Promicromonosporaceae</taxon>
        <taxon>Promicromonospora</taxon>
    </lineage>
</organism>
<dbReference type="InterPro" id="IPR000933">
    <property type="entry name" value="Glyco_hydro_29"/>
</dbReference>
<dbReference type="Pfam" id="PF01120">
    <property type="entry name" value="Alpha_L_fucos"/>
    <property type="match status" value="1"/>
</dbReference>
<dbReference type="InterPro" id="IPR016286">
    <property type="entry name" value="FUC_metazoa-typ"/>
</dbReference>
<comment type="function">
    <text evidence="1">Alpha-L-fucosidase is responsible for hydrolyzing the alpha-1,6-linked fucose joined to the reducing-end N-acetylglucosamine of the carbohydrate moieties of glycoproteins.</text>
</comment>
<dbReference type="EC" id="3.2.1.51" evidence="3"/>
<keyword evidence="5" id="KW-0378">Hydrolase</keyword>
<accession>A0A919G7I0</accession>
<keyword evidence="4" id="KW-0732">Signal</keyword>
<reference evidence="9" key="1">
    <citation type="journal article" date="2014" name="Int. J. Syst. Evol. Microbiol.">
        <title>Complete genome sequence of Corynebacterium casei LMG S-19264T (=DSM 44701T), isolated from a smear-ripened cheese.</title>
        <authorList>
            <consortium name="US DOE Joint Genome Institute (JGI-PGF)"/>
            <person name="Walter F."/>
            <person name="Albersmeier A."/>
            <person name="Kalinowski J."/>
            <person name="Ruckert C."/>
        </authorList>
    </citation>
    <scope>NUCLEOTIDE SEQUENCE</scope>
    <source>
        <strain evidence="9">CGMCC 4.7398</strain>
    </source>
</reference>
<dbReference type="PRINTS" id="PR00741">
    <property type="entry name" value="GLHYDRLASE29"/>
</dbReference>
<dbReference type="Gene3D" id="2.60.40.1180">
    <property type="entry name" value="Golgi alpha-mannosidase II"/>
    <property type="match status" value="1"/>
</dbReference>
<dbReference type="PANTHER" id="PTHR10030">
    <property type="entry name" value="ALPHA-L-FUCOSIDASE"/>
    <property type="match status" value="1"/>
</dbReference>
<dbReference type="Gene3D" id="2.60.20.10">
    <property type="entry name" value="Crystallins"/>
    <property type="match status" value="1"/>
</dbReference>
<feature type="domain" description="Ricin B lectin" evidence="8">
    <location>
        <begin position="548"/>
        <end position="622"/>
    </location>
</feature>
<dbReference type="InterPro" id="IPR006311">
    <property type="entry name" value="TAT_signal"/>
</dbReference>
<dbReference type="CDD" id="cd00161">
    <property type="entry name" value="beta-trefoil_Ricin-like"/>
    <property type="match status" value="1"/>
</dbReference>
<dbReference type="Gene3D" id="2.80.10.50">
    <property type="match status" value="1"/>
</dbReference>